<accession>A0AAN8CZY1</accession>
<dbReference type="AlphaFoldDB" id="A0AAN8CZY1"/>
<sequence length="72" mass="8858">MPVKNNIIIYEEVYRHTVITEGMWDQVRVDHGKEFYLSLYMQEKLAQYRQNQERQPYRQTKSTHLLQDEPKD</sequence>
<evidence type="ECO:0000256" key="1">
    <source>
        <dbReference type="SAM" id="MobiDB-lite"/>
    </source>
</evidence>
<gene>
    <name evidence="2" type="ORF">CgunFtcFv8_007915</name>
</gene>
<keyword evidence="3" id="KW-1185">Reference proteome</keyword>
<dbReference type="EMBL" id="JAURVH010001527">
    <property type="protein sequence ID" value="KAK5913377.1"/>
    <property type="molecule type" value="Genomic_DNA"/>
</dbReference>
<proteinExistence type="predicted"/>
<protein>
    <submittedName>
        <fullName evidence="2">Uncharacterized protein</fullName>
    </submittedName>
</protein>
<reference evidence="2 3" key="1">
    <citation type="journal article" date="2023" name="Mol. Biol. Evol.">
        <title>Genomics of Secondarily Temperate Adaptation in the Only Non-Antarctic Icefish.</title>
        <authorList>
            <person name="Rivera-Colon A.G."/>
            <person name="Rayamajhi N."/>
            <person name="Minhas B.F."/>
            <person name="Madrigal G."/>
            <person name="Bilyk K.T."/>
            <person name="Yoon V."/>
            <person name="Hune M."/>
            <person name="Gregory S."/>
            <person name="Cheng C.H.C."/>
            <person name="Catchen J.M."/>
        </authorList>
    </citation>
    <scope>NUCLEOTIDE SEQUENCE [LARGE SCALE GENOMIC DNA]</scope>
    <source>
        <tissue evidence="2">White muscle</tissue>
    </source>
</reference>
<evidence type="ECO:0000313" key="2">
    <source>
        <dbReference type="EMBL" id="KAK5913377.1"/>
    </source>
</evidence>
<organism evidence="2 3">
    <name type="scientific">Champsocephalus gunnari</name>
    <name type="common">Mackerel icefish</name>
    <dbReference type="NCBI Taxonomy" id="52237"/>
    <lineage>
        <taxon>Eukaryota</taxon>
        <taxon>Metazoa</taxon>
        <taxon>Chordata</taxon>
        <taxon>Craniata</taxon>
        <taxon>Vertebrata</taxon>
        <taxon>Euteleostomi</taxon>
        <taxon>Actinopterygii</taxon>
        <taxon>Neopterygii</taxon>
        <taxon>Teleostei</taxon>
        <taxon>Neoteleostei</taxon>
        <taxon>Acanthomorphata</taxon>
        <taxon>Eupercaria</taxon>
        <taxon>Perciformes</taxon>
        <taxon>Notothenioidei</taxon>
        <taxon>Channichthyidae</taxon>
        <taxon>Champsocephalus</taxon>
    </lineage>
</organism>
<feature type="region of interest" description="Disordered" evidence="1">
    <location>
        <begin position="50"/>
        <end position="72"/>
    </location>
</feature>
<comment type="caution">
    <text evidence="2">The sequence shown here is derived from an EMBL/GenBank/DDBJ whole genome shotgun (WGS) entry which is preliminary data.</text>
</comment>
<dbReference type="Proteomes" id="UP001331515">
    <property type="component" value="Unassembled WGS sequence"/>
</dbReference>
<evidence type="ECO:0000313" key="3">
    <source>
        <dbReference type="Proteomes" id="UP001331515"/>
    </source>
</evidence>
<name>A0AAN8CZY1_CHAGU</name>